<evidence type="ECO:0000313" key="2">
    <source>
        <dbReference type="Proteomes" id="UP001139353"/>
    </source>
</evidence>
<protein>
    <submittedName>
        <fullName evidence="1">Uncharacterized protein</fullName>
    </submittedName>
</protein>
<proteinExistence type="predicted"/>
<dbReference type="AlphaFoldDB" id="A0A9X2C275"/>
<dbReference type="Proteomes" id="UP001139353">
    <property type="component" value="Unassembled WGS sequence"/>
</dbReference>
<dbReference type="EMBL" id="JAJLJH010000001">
    <property type="protein sequence ID" value="MCK9685715.1"/>
    <property type="molecule type" value="Genomic_DNA"/>
</dbReference>
<reference evidence="1" key="1">
    <citation type="submission" date="2021-11" db="EMBL/GenBank/DDBJ databases">
        <title>BS-T2-15 a new species belonging to the Comamonadaceae family isolated from the soil of a French oak forest.</title>
        <authorList>
            <person name="Mieszkin S."/>
            <person name="Alain K."/>
        </authorList>
    </citation>
    <scope>NUCLEOTIDE SEQUENCE</scope>
    <source>
        <strain evidence="1">BS-T2-15</strain>
    </source>
</reference>
<accession>A0A9X2C275</accession>
<gene>
    <name evidence="1" type="ORF">LPC04_08330</name>
</gene>
<keyword evidence="2" id="KW-1185">Reference proteome</keyword>
<name>A0A9X2C275_9BURK</name>
<organism evidence="1 2">
    <name type="scientific">Scleromatobacter humisilvae</name>
    <dbReference type="NCBI Taxonomy" id="2897159"/>
    <lineage>
        <taxon>Bacteria</taxon>
        <taxon>Pseudomonadati</taxon>
        <taxon>Pseudomonadota</taxon>
        <taxon>Betaproteobacteria</taxon>
        <taxon>Burkholderiales</taxon>
        <taxon>Sphaerotilaceae</taxon>
        <taxon>Scleromatobacter</taxon>
    </lineage>
</organism>
<dbReference type="RefSeq" id="WP_275681710.1">
    <property type="nucleotide sequence ID" value="NZ_JAJLJH010000001.1"/>
</dbReference>
<sequence>MKFTRQDVVSEAEARGLGPFDLAFYGRADLDDRSKHSSALCAAISGRQLQVRYDPEAFELTVDGKVYGVQDLEDIPRDLRAESIVLDATTLEFPEILYILHAYHTLRPESRPECGFMYVEPASYTPKEDAAAAVHGNAFDLTSNFRPRRPLPLYAMMLSARNKAHLVGFLGFEGNRVKHVLEDEDGIFYQKVTIVFGVPPFQPTWDLHSLLANARLLEPDNTDVMFCGANNPRSAYRLLQDIHDGAVVSGLDRLAVAPFGTKPMALGTALYCLDNSKIRPLYDFPERKPGRTQGVHRRHWYAIDWRS</sequence>
<comment type="caution">
    <text evidence="1">The sequence shown here is derived from an EMBL/GenBank/DDBJ whole genome shotgun (WGS) entry which is preliminary data.</text>
</comment>
<evidence type="ECO:0000313" key="1">
    <source>
        <dbReference type="EMBL" id="MCK9685715.1"/>
    </source>
</evidence>